<name>A0AA36FTY1_9BILA</name>
<dbReference type="AlphaFoldDB" id="A0AA36FTY1"/>
<evidence type="ECO:0000313" key="2">
    <source>
        <dbReference type="Proteomes" id="UP001177023"/>
    </source>
</evidence>
<proteinExistence type="predicted"/>
<organism evidence="1 2">
    <name type="scientific">Mesorhabditis spiculigera</name>
    <dbReference type="NCBI Taxonomy" id="96644"/>
    <lineage>
        <taxon>Eukaryota</taxon>
        <taxon>Metazoa</taxon>
        <taxon>Ecdysozoa</taxon>
        <taxon>Nematoda</taxon>
        <taxon>Chromadorea</taxon>
        <taxon>Rhabditida</taxon>
        <taxon>Rhabditina</taxon>
        <taxon>Rhabditomorpha</taxon>
        <taxon>Rhabditoidea</taxon>
        <taxon>Rhabditidae</taxon>
        <taxon>Mesorhabditinae</taxon>
        <taxon>Mesorhabditis</taxon>
    </lineage>
</organism>
<feature type="non-terminal residue" evidence="1">
    <location>
        <position position="316"/>
    </location>
</feature>
<gene>
    <name evidence="1" type="ORF">MSPICULIGERA_LOCUS5456</name>
</gene>
<evidence type="ECO:0000313" key="1">
    <source>
        <dbReference type="EMBL" id="CAJ0566873.1"/>
    </source>
</evidence>
<reference evidence="1" key="1">
    <citation type="submission" date="2023-06" db="EMBL/GenBank/DDBJ databases">
        <authorList>
            <person name="Delattre M."/>
        </authorList>
    </citation>
    <scope>NUCLEOTIDE SEQUENCE</scope>
    <source>
        <strain evidence="1">AF72</strain>
    </source>
</reference>
<comment type="caution">
    <text evidence="1">The sequence shown here is derived from an EMBL/GenBank/DDBJ whole genome shotgun (WGS) entry which is preliminary data.</text>
</comment>
<sequence>MTSRAPFHFLDLTEIQKTAVYHRIDLWQKFKLRPVARIFHQRPAHHFLMGTRFGSSICVSKPKAEAAFPRLHPCNQITISTDSGRMSGRTDVDVRVGHFGTHLELIFWDVHRMSFDVTTKRFESEGDEIAFINRLLAPVPEQMVSFCYSSRENVGGGPVRDALDVLRGPFGTGQMAETAEEFKAMLRAERQLARQPTRFSLSFGDGATAWRPPVTDGEYGLIFAEVLELRTNIPEYILPEKLRELLKAQIGPNDEATAYRHTQFSEENDSYEATRFDHIHIYVAQNRRGVGIEAVKVRNGHKLVKERDECVPIPWR</sequence>
<protein>
    <submittedName>
        <fullName evidence="1">Uncharacterized protein</fullName>
    </submittedName>
</protein>
<dbReference type="Proteomes" id="UP001177023">
    <property type="component" value="Unassembled WGS sequence"/>
</dbReference>
<keyword evidence="2" id="KW-1185">Reference proteome</keyword>
<accession>A0AA36FTY1</accession>
<dbReference type="EMBL" id="CATQJA010001340">
    <property type="protein sequence ID" value="CAJ0566873.1"/>
    <property type="molecule type" value="Genomic_DNA"/>
</dbReference>